<dbReference type="SUPFAM" id="SSF53955">
    <property type="entry name" value="Lysozyme-like"/>
    <property type="match status" value="1"/>
</dbReference>
<dbReference type="InterPro" id="IPR050396">
    <property type="entry name" value="Glycosyltr_51/Transpeptidase"/>
</dbReference>
<evidence type="ECO:0000256" key="14">
    <source>
        <dbReference type="ARBA" id="ARBA00022801"/>
    </source>
</evidence>
<comment type="subcellular location">
    <subcellularLocation>
        <location evidence="1">Cell inner membrane</location>
        <topology evidence="1">Single-pass type II membrane protein</topology>
    </subcellularLocation>
</comment>
<dbReference type="GO" id="GO:0046677">
    <property type="term" value="P:response to antibiotic"/>
    <property type="evidence" value="ECO:0007669"/>
    <property type="project" value="UniProtKB-KW"/>
</dbReference>
<dbReference type="InterPro" id="IPR012338">
    <property type="entry name" value="Beta-lactam/transpept-like"/>
</dbReference>
<evidence type="ECO:0000256" key="23">
    <source>
        <dbReference type="ARBA" id="ARBA00034000"/>
    </source>
</evidence>
<evidence type="ECO:0000256" key="26">
    <source>
        <dbReference type="ARBA" id="ARBA00060592"/>
    </source>
</evidence>
<keyword evidence="10" id="KW-0645">Protease</keyword>
<keyword evidence="12 32" id="KW-0808">Transferase</keyword>
<proteinExistence type="inferred from homology"/>
<keyword evidence="33" id="KW-1185">Reference proteome</keyword>
<evidence type="ECO:0000256" key="21">
    <source>
        <dbReference type="ARBA" id="ARBA00023268"/>
    </source>
</evidence>
<comment type="pathway">
    <text evidence="26">Glycan biosynthesis.</text>
</comment>
<dbReference type="FunFam" id="1.10.3810.10:FF:000003">
    <property type="entry name" value="Penicillin-binding protein 1a"/>
    <property type="match status" value="1"/>
</dbReference>
<keyword evidence="14" id="KW-0378">Hydrolase</keyword>
<feature type="region of interest" description="Disordered" evidence="27">
    <location>
        <begin position="1"/>
        <end position="30"/>
    </location>
</feature>
<reference evidence="32 33" key="2">
    <citation type="journal article" date="2016" name="Appl. Microbiol. Biotechnol.">
        <title>Mutations improving production and secretion of extracellular lipase by Burkholderia glumae PG1.</title>
        <authorList>
            <person name="Knapp A."/>
            <person name="Voget S."/>
            <person name="Gao R."/>
            <person name="Zaburannyi N."/>
            <person name="Krysciak D."/>
            <person name="Breuer M."/>
            <person name="Hauer B."/>
            <person name="Streit W.R."/>
            <person name="Muller R."/>
            <person name="Daniel R."/>
            <person name="Jaeger K.E."/>
        </authorList>
    </citation>
    <scope>NUCLEOTIDE SEQUENCE [LARGE SCALE GENOMIC DNA]</scope>
    <source>
        <strain evidence="32 33">PG1</strain>
    </source>
</reference>
<dbReference type="GO" id="GO:0006508">
    <property type="term" value="P:proteolysis"/>
    <property type="evidence" value="ECO:0007669"/>
    <property type="project" value="UniProtKB-KW"/>
</dbReference>
<keyword evidence="7" id="KW-1003">Cell membrane</keyword>
<feature type="domain" description="Glycosyl transferase family 51" evidence="30">
    <location>
        <begin position="90"/>
        <end position="264"/>
    </location>
</feature>
<evidence type="ECO:0000256" key="25">
    <source>
        <dbReference type="ARBA" id="ARBA00049902"/>
    </source>
</evidence>
<dbReference type="InterPro" id="IPR031376">
    <property type="entry name" value="PCB_OB"/>
</dbReference>
<evidence type="ECO:0000256" key="15">
    <source>
        <dbReference type="ARBA" id="ARBA00022960"/>
    </source>
</evidence>
<evidence type="ECO:0000256" key="24">
    <source>
        <dbReference type="ARBA" id="ARBA00044770"/>
    </source>
</evidence>
<dbReference type="GO" id="GO:0009252">
    <property type="term" value="P:peptidoglycan biosynthetic process"/>
    <property type="evidence" value="ECO:0007669"/>
    <property type="project" value="UniProtKB-UniPathway"/>
</dbReference>
<dbReference type="InterPro" id="IPR001264">
    <property type="entry name" value="Glyco_trans_51"/>
</dbReference>
<feature type="domain" description="Penicillin-binding protein OB-like" evidence="31">
    <location>
        <begin position="351"/>
        <end position="453"/>
    </location>
</feature>
<keyword evidence="15" id="KW-0133">Cell shape</keyword>
<dbReference type="InterPro" id="IPR023346">
    <property type="entry name" value="Lysozyme-like_dom_sf"/>
</dbReference>
<evidence type="ECO:0000313" key="33">
    <source>
        <dbReference type="Proteomes" id="UP000031838"/>
    </source>
</evidence>
<dbReference type="GO" id="GO:0005886">
    <property type="term" value="C:plasma membrane"/>
    <property type="evidence" value="ECO:0007669"/>
    <property type="project" value="UniProtKB-SubCell"/>
</dbReference>
<evidence type="ECO:0000256" key="3">
    <source>
        <dbReference type="ARBA" id="ARBA00007090"/>
    </source>
</evidence>
<dbReference type="GO" id="GO:0008360">
    <property type="term" value="P:regulation of cell shape"/>
    <property type="evidence" value="ECO:0007669"/>
    <property type="project" value="UniProtKB-KW"/>
</dbReference>
<evidence type="ECO:0000256" key="2">
    <source>
        <dbReference type="ARBA" id="ARBA00004752"/>
    </source>
</evidence>
<dbReference type="Pfam" id="PF17092">
    <property type="entry name" value="PCB_OB"/>
    <property type="match status" value="1"/>
</dbReference>
<evidence type="ECO:0000256" key="20">
    <source>
        <dbReference type="ARBA" id="ARBA00023251"/>
    </source>
</evidence>
<feature type="transmembrane region" description="Helical" evidence="28">
    <location>
        <begin position="37"/>
        <end position="62"/>
    </location>
</feature>
<evidence type="ECO:0000256" key="6">
    <source>
        <dbReference type="ARBA" id="ARBA00018638"/>
    </source>
</evidence>
<evidence type="ECO:0000256" key="7">
    <source>
        <dbReference type="ARBA" id="ARBA00022475"/>
    </source>
</evidence>
<evidence type="ECO:0000256" key="5">
    <source>
        <dbReference type="ARBA" id="ARBA00012448"/>
    </source>
</evidence>
<evidence type="ECO:0000259" key="30">
    <source>
        <dbReference type="Pfam" id="PF00912"/>
    </source>
</evidence>
<dbReference type="UniPathway" id="UPA00219"/>
<dbReference type="InterPro" id="IPR036950">
    <property type="entry name" value="PBP_transglycosylase"/>
</dbReference>
<dbReference type="EC" id="2.4.99.28" evidence="24"/>
<evidence type="ECO:0000256" key="8">
    <source>
        <dbReference type="ARBA" id="ARBA00022519"/>
    </source>
</evidence>
<dbReference type="SUPFAM" id="SSF56601">
    <property type="entry name" value="beta-lactamase/transpeptidase-like"/>
    <property type="match status" value="1"/>
</dbReference>
<dbReference type="Gene3D" id="1.10.3810.10">
    <property type="entry name" value="Biosynthetic peptidoglycan transglycosylase-like"/>
    <property type="match status" value="1"/>
</dbReference>
<comment type="pathway">
    <text evidence="2">Cell wall biogenesis; peptidoglycan biosynthesis.</text>
</comment>
<comment type="similarity">
    <text evidence="4">In the N-terminal section; belongs to the glycosyltransferase 51 family.</text>
</comment>
<dbReference type="GO" id="GO:0008658">
    <property type="term" value="F:penicillin binding"/>
    <property type="evidence" value="ECO:0007669"/>
    <property type="project" value="InterPro"/>
</dbReference>
<dbReference type="Pfam" id="PF00905">
    <property type="entry name" value="Transpeptidase"/>
    <property type="match status" value="1"/>
</dbReference>
<keyword evidence="16" id="KW-0735">Signal-anchor</keyword>
<name>A0A0B6S6J9_BURPL</name>
<keyword evidence="8" id="KW-0997">Cell inner membrane</keyword>
<evidence type="ECO:0000256" key="28">
    <source>
        <dbReference type="SAM" id="Phobius"/>
    </source>
</evidence>
<evidence type="ECO:0000256" key="11">
    <source>
        <dbReference type="ARBA" id="ARBA00022676"/>
    </source>
</evidence>
<dbReference type="AlphaFoldDB" id="A0A0B6S6J9"/>
<evidence type="ECO:0000259" key="29">
    <source>
        <dbReference type="Pfam" id="PF00905"/>
    </source>
</evidence>
<gene>
    <name evidence="32" type="primary">mrcA</name>
    <name evidence="32" type="ORF">BGL_2c08160</name>
</gene>
<keyword evidence="22" id="KW-0961">Cell wall biogenesis/degradation</keyword>
<evidence type="ECO:0000256" key="19">
    <source>
        <dbReference type="ARBA" id="ARBA00023136"/>
    </source>
</evidence>
<evidence type="ECO:0000256" key="16">
    <source>
        <dbReference type="ARBA" id="ARBA00022968"/>
    </source>
</evidence>
<organism evidence="32 33">
    <name type="scientific">Burkholderia plantarii</name>
    <dbReference type="NCBI Taxonomy" id="41899"/>
    <lineage>
        <taxon>Bacteria</taxon>
        <taxon>Pseudomonadati</taxon>
        <taxon>Pseudomonadota</taxon>
        <taxon>Betaproteobacteria</taxon>
        <taxon>Burkholderiales</taxon>
        <taxon>Burkholderiaceae</taxon>
        <taxon>Burkholderia</taxon>
    </lineage>
</organism>
<dbReference type="Gene3D" id="3.40.710.10">
    <property type="entry name" value="DD-peptidase/beta-lactamase superfamily"/>
    <property type="match status" value="2"/>
</dbReference>
<protein>
    <recommendedName>
        <fullName evidence="6">Penicillin-binding protein 1A</fullName>
        <ecNumber evidence="24">2.4.99.28</ecNumber>
        <ecNumber evidence="5">3.4.16.4</ecNumber>
    </recommendedName>
</protein>
<dbReference type="EMBL" id="CP002581">
    <property type="protein sequence ID" value="AJK48900.1"/>
    <property type="molecule type" value="Genomic_DNA"/>
</dbReference>
<keyword evidence="20" id="KW-0046">Antibiotic resistance</keyword>
<comment type="similarity">
    <text evidence="3">In the C-terminal section; belongs to the transpeptidase family.</text>
</comment>
<keyword evidence="18 28" id="KW-1133">Transmembrane helix</keyword>
<keyword evidence="19 28" id="KW-0472">Membrane</keyword>
<evidence type="ECO:0000256" key="27">
    <source>
        <dbReference type="SAM" id="MobiDB-lite"/>
    </source>
</evidence>
<dbReference type="KEGG" id="bgp:BGL_2c08160"/>
<keyword evidence="21" id="KW-0511">Multifunctional enzyme</keyword>
<evidence type="ECO:0000256" key="12">
    <source>
        <dbReference type="ARBA" id="ARBA00022679"/>
    </source>
</evidence>
<feature type="domain" description="Penicillin-binding protein transpeptidase" evidence="29">
    <location>
        <begin position="456"/>
        <end position="703"/>
    </location>
</feature>
<dbReference type="GO" id="GO:0030288">
    <property type="term" value="C:outer membrane-bounded periplasmic space"/>
    <property type="evidence" value="ECO:0007669"/>
    <property type="project" value="TreeGrafter"/>
</dbReference>
<dbReference type="GO" id="GO:0071555">
    <property type="term" value="P:cell wall organization"/>
    <property type="evidence" value="ECO:0007669"/>
    <property type="project" value="UniProtKB-KW"/>
</dbReference>
<keyword evidence="11 32" id="KW-0328">Glycosyltransferase</keyword>
<evidence type="ECO:0000313" key="32">
    <source>
        <dbReference type="EMBL" id="AJK48900.1"/>
    </source>
</evidence>
<keyword evidence="13 28" id="KW-0812">Transmembrane</keyword>
<dbReference type="InterPro" id="IPR001460">
    <property type="entry name" value="PCN-bd_Tpept"/>
</dbReference>
<dbReference type="EC" id="3.4.16.4" evidence="5"/>
<dbReference type="HOGENOM" id="CLU_006354_2_4_4"/>
<evidence type="ECO:0000259" key="31">
    <source>
        <dbReference type="Pfam" id="PF17092"/>
    </source>
</evidence>
<dbReference type="NCBIfam" id="TIGR02074">
    <property type="entry name" value="PBP_1a_fam"/>
    <property type="match status" value="1"/>
</dbReference>
<dbReference type="RefSeq" id="WP_042627464.1">
    <property type="nucleotide sequence ID" value="NZ_CP002581.1"/>
</dbReference>
<evidence type="ECO:0000256" key="9">
    <source>
        <dbReference type="ARBA" id="ARBA00022645"/>
    </source>
</evidence>
<keyword evidence="9" id="KW-0121">Carboxypeptidase</keyword>
<keyword evidence="17" id="KW-0573">Peptidoglycan synthesis</keyword>
<dbReference type="PANTHER" id="PTHR32282">
    <property type="entry name" value="BINDING PROTEIN TRANSPEPTIDASE, PUTATIVE-RELATED"/>
    <property type="match status" value="1"/>
</dbReference>
<evidence type="ECO:0000256" key="22">
    <source>
        <dbReference type="ARBA" id="ARBA00023316"/>
    </source>
</evidence>
<comment type="catalytic activity">
    <reaction evidence="25">
        <text>[GlcNAc-(1-&gt;4)-Mur2Ac(oyl-L-Ala-gamma-D-Glu-L-Lys-D-Ala-D-Ala)](n)-di-trans,octa-cis-undecaprenyl diphosphate + beta-D-GlcNAc-(1-&gt;4)-Mur2Ac(oyl-L-Ala-gamma-D-Glu-L-Lys-D-Ala-D-Ala)-di-trans,octa-cis-undecaprenyl diphosphate = [GlcNAc-(1-&gt;4)-Mur2Ac(oyl-L-Ala-gamma-D-Glu-L-Lys-D-Ala-D-Ala)](n+1)-di-trans,octa-cis-undecaprenyl diphosphate + di-trans,octa-cis-undecaprenyl diphosphate + H(+)</text>
        <dbReference type="Rhea" id="RHEA:23708"/>
        <dbReference type="Rhea" id="RHEA-COMP:9602"/>
        <dbReference type="Rhea" id="RHEA-COMP:9603"/>
        <dbReference type="ChEBI" id="CHEBI:15378"/>
        <dbReference type="ChEBI" id="CHEBI:58405"/>
        <dbReference type="ChEBI" id="CHEBI:60033"/>
        <dbReference type="ChEBI" id="CHEBI:78435"/>
        <dbReference type="EC" id="2.4.99.28"/>
    </reaction>
</comment>
<dbReference type="Pfam" id="PF00912">
    <property type="entry name" value="Transgly"/>
    <property type="match status" value="1"/>
</dbReference>
<evidence type="ECO:0000256" key="4">
    <source>
        <dbReference type="ARBA" id="ARBA00007739"/>
    </source>
</evidence>
<evidence type="ECO:0000256" key="18">
    <source>
        <dbReference type="ARBA" id="ARBA00022989"/>
    </source>
</evidence>
<reference evidence="33" key="1">
    <citation type="submission" date="2011-03" db="EMBL/GenBank/DDBJ databases">
        <authorList>
            <person name="Voget S."/>
            <person name="Streit W.R."/>
            <person name="Jaeger K.E."/>
            <person name="Daniel R."/>
        </authorList>
    </citation>
    <scope>NUCLEOTIDE SEQUENCE [LARGE SCALE GENOMIC DNA]</scope>
    <source>
        <strain evidence="33">PG1</strain>
    </source>
</reference>
<dbReference type="Proteomes" id="UP000031838">
    <property type="component" value="Chromosome 2"/>
</dbReference>
<comment type="catalytic activity">
    <reaction evidence="23">
        <text>Preferential cleavage: (Ac)2-L-Lys-D-Ala-|-D-Ala. Also transpeptidation of peptidyl-alanyl moieties that are N-acyl substituents of D-alanine.</text>
        <dbReference type="EC" id="3.4.16.4"/>
    </reaction>
</comment>
<evidence type="ECO:0000256" key="17">
    <source>
        <dbReference type="ARBA" id="ARBA00022984"/>
    </source>
</evidence>
<dbReference type="GO" id="GO:0008955">
    <property type="term" value="F:peptidoglycan glycosyltransferase activity"/>
    <property type="evidence" value="ECO:0007669"/>
    <property type="project" value="UniProtKB-EC"/>
</dbReference>
<dbReference type="PANTHER" id="PTHR32282:SF27">
    <property type="entry name" value="PENICILLIN-BINDING PROTEIN 1A"/>
    <property type="match status" value="1"/>
</dbReference>
<evidence type="ECO:0000256" key="13">
    <source>
        <dbReference type="ARBA" id="ARBA00022692"/>
    </source>
</evidence>
<dbReference type="GO" id="GO:0009002">
    <property type="term" value="F:serine-type D-Ala-D-Ala carboxypeptidase activity"/>
    <property type="evidence" value="ECO:0007669"/>
    <property type="project" value="UniProtKB-EC"/>
</dbReference>
<evidence type="ECO:0000256" key="10">
    <source>
        <dbReference type="ARBA" id="ARBA00022670"/>
    </source>
</evidence>
<accession>A0A0B6S6J9</accession>
<sequence>MFLRKSDTPHLPPSEPVGQPETSGGGRPPRRRGVWRVLGTIAVCLVCAGLVAGGATAAYIAFVVYPALPPVTALGDYQPAEPLRIYSSDGHQLAEYGIERRIPLDLDAIPARMKQALLAAEDAGFYQHRGIDAGGLLRAVLVDAVRGGKAQGGSTITMQLARNFFLSRHKTFTRKLVEVLLAIKIERSLPKDRILQLYMNQIYLGERSYGFGAAARTYYGRDLDELTLGQAAMLAGLPKAPSAFNPVSDPVRALARQRYVLARMREVGFITPEQYRAALDEPPYARPVARRDSVPAGSVSELVRQMMVERYGEAAYESGFKVTTTVALDDQAAAFESVRHGVLAYQRRHAYAGPEAAVAPPVPAAGRLPDTVVEAMRQRPEVAGLPCAVVVASRAARVDARLADGTHVVLAGHGLDRLRAAGRRAATRLAPGAIVRVTRDDGGHWALGELPAVQAALVAIAPDDGAIRALVGGNGMTATQLNRVTQAWRQPGSSFKPFLYSAALARGFGPTTVVDDLPVEIPAGYPGGPVWRPHEDGVPLGPITLREGVARSKNFVAIRTLRAIDPAYAKRFIVGAFGLRDDLIMPNLPMALGAGAVTPLQMAVAYAVFANGGFRVQPYLIARIEDGTGRVAFEAAPARAGAGAPRVIDAANSYLMTDMLRAAAAHGTGAATNVLKRHDLAGKTGTTNRYRDGWFAGYQRELATVVWMGFDTPASMGAREYGSRNALPVWIEFMRHALANVPEQPDAVPDEIAFVGGEPYDLHFMPDAGFVAALDAQGRMPSVTPRAALPETARQAVGAGGAAAMPGVVSSDEKARILRYFSGPGDADTDGI</sequence>
<evidence type="ECO:0000256" key="1">
    <source>
        <dbReference type="ARBA" id="ARBA00004249"/>
    </source>
</evidence>